<feature type="compositionally biased region" description="Polar residues" evidence="1">
    <location>
        <begin position="36"/>
        <end position="46"/>
    </location>
</feature>
<feature type="compositionally biased region" description="Basic and acidic residues" evidence="1">
    <location>
        <begin position="47"/>
        <end position="59"/>
    </location>
</feature>
<protein>
    <submittedName>
        <fullName evidence="2">Uncharacterized protein</fullName>
    </submittedName>
</protein>
<name>A0AAE1AAJ8_9GAST</name>
<evidence type="ECO:0000313" key="3">
    <source>
        <dbReference type="Proteomes" id="UP001283361"/>
    </source>
</evidence>
<dbReference type="AlphaFoldDB" id="A0AAE1AAJ8"/>
<evidence type="ECO:0000256" key="1">
    <source>
        <dbReference type="SAM" id="MobiDB-lite"/>
    </source>
</evidence>
<evidence type="ECO:0000313" key="2">
    <source>
        <dbReference type="EMBL" id="KAK3783985.1"/>
    </source>
</evidence>
<gene>
    <name evidence="2" type="ORF">RRG08_006425</name>
</gene>
<sequence length="76" mass="8789">DWFKWKAVWPSTTRPYRGLPKLGDFASEMGVATRTVSEQLMSPSSNKGKERIETSRPTDYRARLTLLQESLDRKND</sequence>
<dbReference type="Proteomes" id="UP001283361">
    <property type="component" value="Unassembled WGS sequence"/>
</dbReference>
<organism evidence="2 3">
    <name type="scientific">Elysia crispata</name>
    <name type="common">lettuce slug</name>
    <dbReference type="NCBI Taxonomy" id="231223"/>
    <lineage>
        <taxon>Eukaryota</taxon>
        <taxon>Metazoa</taxon>
        <taxon>Spiralia</taxon>
        <taxon>Lophotrochozoa</taxon>
        <taxon>Mollusca</taxon>
        <taxon>Gastropoda</taxon>
        <taxon>Heterobranchia</taxon>
        <taxon>Euthyneura</taxon>
        <taxon>Panpulmonata</taxon>
        <taxon>Sacoglossa</taxon>
        <taxon>Placobranchoidea</taxon>
        <taxon>Plakobranchidae</taxon>
        <taxon>Elysia</taxon>
    </lineage>
</organism>
<comment type="caution">
    <text evidence="2">The sequence shown here is derived from an EMBL/GenBank/DDBJ whole genome shotgun (WGS) entry which is preliminary data.</text>
</comment>
<accession>A0AAE1AAJ8</accession>
<keyword evidence="3" id="KW-1185">Reference proteome</keyword>
<reference evidence="2" key="1">
    <citation type="journal article" date="2023" name="G3 (Bethesda)">
        <title>A reference genome for the long-term kleptoplast-retaining sea slug Elysia crispata morphotype clarki.</title>
        <authorList>
            <person name="Eastman K.E."/>
            <person name="Pendleton A.L."/>
            <person name="Shaikh M.A."/>
            <person name="Suttiyut T."/>
            <person name="Ogas R."/>
            <person name="Tomko P."/>
            <person name="Gavelis G."/>
            <person name="Widhalm J.R."/>
            <person name="Wisecaver J.H."/>
        </authorList>
    </citation>
    <scope>NUCLEOTIDE SEQUENCE</scope>
    <source>
        <strain evidence="2">ECLA1</strain>
    </source>
</reference>
<proteinExistence type="predicted"/>
<feature type="region of interest" description="Disordered" evidence="1">
    <location>
        <begin position="36"/>
        <end position="59"/>
    </location>
</feature>
<dbReference type="EMBL" id="JAWDGP010002320">
    <property type="protein sequence ID" value="KAK3783985.1"/>
    <property type="molecule type" value="Genomic_DNA"/>
</dbReference>
<feature type="non-terminal residue" evidence="2">
    <location>
        <position position="1"/>
    </location>
</feature>